<dbReference type="OrthoDB" id="1100432at2759"/>
<dbReference type="Pfam" id="PF25498">
    <property type="entry name" value="DUF7912"/>
    <property type="match status" value="1"/>
</dbReference>
<evidence type="ECO:0000313" key="3">
    <source>
        <dbReference type="Proteomes" id="UP000663760"/>
    </source>
</evidence>
<sequence>MYKSYSLDKLLYWSSSRKAVRCCLAHLDIYAQNLHHLYCCPEMEELEKFSMLYDKCLEESGEKGEIPKDLGLEVSSPGAERLLKVPEDLHRFRRMPMLVRYLDGAEEPKDGVFLLEAVETETRRCVWKLADVRENRDPRSKGRPMSRRQRDWRLEVPFEMLNRVMLYVP</sequence>
<reference evidence="2" key="1">
    <citation type="submission" date="2020-02" db="EMBL/GenBank/DDBJ databases">
        <authorList>
            <person name="Scholz U."/>
            <person name="Mascher M."/>
            <person name="Fiebig A."/>
        </authorList>
    </citation>
    <scope>NUCLEOTIDE SEQUENCE</scope>
</reference>
<evidence type="ECO:0000313" key="2">
    <source>
        <dbReference type="EMBL" id="CAA7408878.1"/>
    </source>
</evidence>
<dbReference type="InterPro" id="IPR057234">
    <property type="entry name" value="DUF7912"/>
</dbReference>
<organism evidence="2 3">
    <name type="scientific">Spirodela intermedia</name>
    <name type="common">Intermediate duckweed</name>
    <dbReference type="NCBI Taxonomy" id="51605"/>
    <lineage>
        <taxon>Eukaryota</taxon>
        <taxon>Viridiplantae</taxon>
        <taxon>Streptophyta</taxon>
        <taxon>Embryophyta</taxon>
        <taxon>Tracheophyta</taxon>
        <taxon>Spermatophyta</taxon>
        <taxon>Magnoliopsida</taxon>
        <taxon>Liliopsida</taxon>
        <taxon>Araceae</taxon>
        <taxon>Lemnoideae</taxon>
        <taxon>Spirodela</taxon>
    </lineage>
</organism>
<evidence type="ECO:0000259" key="1">
    <source>
        <dbReference type="Pfam" id="PF25498"/>
    </source>
</evidence>
<dbReference type="PANTHER" id="PTHR34544">
    <property type="entry name" value="OSJNBA0006B20.18 PROTEIN"/>
    <property type="match status" value="1"/>
</dbReference>
<dbReference type="AlphaFoldDB" id="A0A7I8LHU2"/>
<protein>
    <recommendedName>
        <fullName evidence="1">DUF7912 domain-containing protein</fullName>
    </recommendedName>
</protein>
<keyword evidence="3" id="KW-1185">Reference proteome</keyword>
<gene>
    <name evidence="2" type="ORF">SI8410_15019556</name>
</gene>
<accession>A0A7I8LHU2</accession>
<name>A0A7I8LHU2_SPIIN</name>
<dbReference type="PANTHER" id="PTHR34544:SF3">
    <property type="entry name" value="OS07G0155200 PROTEIN"/>
    <property type="match status" value="1"/>
</dbReference>
<feature type="domain" description="DUF7912" evidence="1">
    <location>
        <begin position="82"/>
        <end position="167"/>
    </location>
</feature>
<dbReference type="Proteomes" id="UP000663760">
    <property type="component" value="Chromosome 15"/>
</dbReference>
<proteinExistence type="predicted"/>
<dbReference type="EMBL" id="LR746278">
    <property type="protein sequence ID" value="CAA7408878.1"/>
    <property type="molecule type" value="Genomic_DNA"/>
</dbReference>